<dbReference type="PROSITE" id="PS00903">
    <property type="entry name" value="CYT_DCMP_DEAMINASES_1"/>
    <property type="match status" value="1"/>
</dbReference>
<evidence type="ECO:0000313" key="4">
    <source>
        <dbReference type="EMBL" id="MEE1885156.1"/>
    </source>
</evidence>
<keyword evidence="1" id="KW-0479">Metal-binding</keyword>
<dbReference type="GO" id="GO:0052717">
    <property type="term" value="F:tRNA-specific adenosine-34 deaminase activity"/>
    <property type="evidence" value="ECO:0007669"/>
    <property type="project" value="UniProtKB-EC"/>
</dbReference>
<dbReference type="CDD" id="cd01285">
    <property type="entry name" value="nucleoside_deaminase"/>
    <property type="match status" value="1"/>
</dbReference>
<keyword evidence="2" id="KW-0862">Zinc</keyword>
<dbReference type="Pfam" id="PF00383">
    <property type="entry name" value="dCMP_cyt_deam_1"/>
    <property type="match status" value="1"/>
</dbReference>
<dbReference type="PANTHER" id="PTHR11079:SF161">
    <property type="entry name" value="CMP_DCMP-TYPE DEAMINASE DOMAIN-CONTAINING PROTEIN"/>
    <property type="match status" value="1"/>
</dbReference>
<keyword evidence="5" id="KW-1185">Reference proteome</keyword>
<reference evidence="4 5" key="1">
    <citation type="submission" date="2024-01" db="EMBL/GenBank/DDBJ databases">
        <title>Pedobacter sp. nov., isolated from oil-contaminated soil.</title>
        <authorList>
            <person name="Le N.T.T."/>
        </authorList>
    </citation>
    <scope>NUCLEOTIDE SEQUENCE [LARGE SCALE GENOMIC DNA]</scope>
    <source>
        <strain evidence="4 5">VNH31</strain>
    </source>
</reference>
<accession>A0ABU7H1N9</accession>
<dbReference type="SUPFAM" id="SSF53927">
    <property type="entry name" value="Cytidine deaminase-like"/>
    <property type="match status" value="1"/>
</dbReference>
<dbReference type="InterPro" id="IPR016193">
    <property type="entry name" value="Cytidine_deaminase-like"/>
</dbReference>
<protein>
    <submittedName>
        <fullName evidence="4">Nucleoside deaminase</fullName>
        <ecNumber evidence="4">3.5.4.33</ecNumber>
    </submittedName>
</protein>
<dbReference type="Proteomes" id="UP001337681">
    <property type="component" value="Unassembled WGS sequence"/>
</dbReference>
<dbReference type="PANTHER" id="PTHR11079">
    <property type="entry name" value="CYTOSINE DEAMINASE FAMILY MEMBER"/>
    <property type="match status" value="1"/>
</dbReference>
<evidence type="ECO:0000313" key="5">
    <source>
        <dbReference type="Proteomes" id="UP001337681"/>
    </source>
</evidence>
<organism evidence="4 5">
    <name type="scientific">Pedobacter flavus</name>
    <dbReference type="NCBI Taxonomy" id="3113906"/>
    <lineage>
        <taxon>Bacteria</taxon>
        <taxon>Pseudomonadati</taxon>
        <taxon>Bacteroidota</taxon>
        <taxon>Sphingobacteriia</taxon>
        <taxon>Sphingobacteriales</taxon>
        <taxon>Sphingobacteriaceae</taxon>
        <taxon>Pedobacter</taxon>
    </lineage>
</organism>
<dbReference type="PROSITE" id="PS51747">
    <property type="entry name" value="CYT_DCMP_DEAMINASES_2"/>
    <property type="match status" value="1"/>
</dbReference>
<dbReference type="Gene3D" id="3.40.140.10">
    <property type="entry name" value="Cytidine Deaminase, domain 2"/>
    <property type="match status" value="1"/>
</dbReference>
<name>A0ABU7H1N9_9SPHI</name>
<evidence type="ECO:0000259" key="3">
    <source>
        <dbReference type="PROSITE" id="PS51747"/>
    </source>
</evidence>
<evidence type="ECO:0000256" key="2">
    <source>
        <dbReference type="ARBA" id="ARBA00022833"/>
    </source>
</evidence>
<keyword evidence="4" id="KW-0378">Hydrolase</keyword>
<dbReference type="EMBL" id="JAZDQU010000002">
    <property type="protein sequence ID" value="MEE1885156.1"/>
    <property type="molecule type" value="Genomic_DNA"/>
</dbReference>
<gene>
    <name evidence="4" type="ORF">VRU49_06960</name>
</gene>
<dbReference type="InterPro" id="IPR016192">
    <property type="entry name" value="APOBEC/CMP_deaminase_Zn-bd"/>
</dbReference>
<feature type="domain" description="CMP/dCMP-type deaminase" evidence="3">
    <location>
        <begin position="3"/>
        <end position="115"/>
    </location>
</feature>
<dbReference type="EC" id="3.5.4.33" evidence="4"/>
<comment type="caution">
    <text evidence="4">The sequence shown here is derived from an EMBL/GenBank/DDBJ whole genome shotgun (WGS) entry which is preliminary data.</text>
</comment>
<dbReference type="RefSeq" id="WP_330146058.1">
    <property type="nucleotide sequence ID" value="NZ_JAZDQU010000002.1"/>
</dbReference>
<sequence length="158" mass="17849">MEDFEEKFMREAILLAEENVTKKIGGPFGAVIVKDGVLIAKSGNLVTQSNDPTAHAEVAAIRLACKKLNTFDLSGCIVYTSCEPCPMCLSALYWARVAKIYYGNSKYDAAAIGFDDQFIYDELELPQEKRKLKVHQIMRNEALNAFKLWEKDVNKIEY</sequence>
<dbReference type="InterPro" id="IPR002125">
    <property type="entry name" value="CMP_dCMP_dom"/>
</dbReference>
<proteinExistence type="predicted"/>
<evidence type="ECO:0000256" key="1">
    <source>
        <dbReference type="ARBA" id="ARBA00022723"/>
    </source>
</evidence>